<proteinExistence type="predicted"/>
<dbReference type="EMBL" id="JAWJEJ010000001">
    <property type="protein sequence ID" value="MDV3457244.1"/>
    <property type="molecule type" value="Genomic_DNA"/>
</dbReference>
<evidence type="ECO:0000256" key="1">
    <source>
        <dbReference type="SAM" id="SignalP"/>
    </source>
</evidence>
<comment type="caution">
    <text evidence="2">The sequence shown here is derived from an EMBL/GenBank/DDBJ whole genome shotgun (WGS) entry which is preliminary data.</text>
</comment>
<evidence type="ECO:0000313" key="3">
    <source>
        <dbReference type="Proteomes" id="UP001273531"/>
    </source>
</evidence>
<name>A0ABU3Y7I6_9SPHN</name>
<reference evidence="2 3" key="1">
    <citation type="submission" date="2023-10" db="EMBL/GenBank/DDBJ databases">
        <title>Sphingomonas sp. HF-S4 16S ribosomal RNA gene Genome sequencing and assembly.</title>
        <authorList>
            <person name="Lee H."/>
        </authorList>
    </citation>
    <scope>NUCLEOTIDE SEQUENCE [LARGE SCALE GENOMIC DNA]</scope>
    <source>
        <strain evidence="2 3">HF-S4</strain>
    </source>
</reference>
<gene>
    <name evidence="2" type="ORF">RZN05_09640</name>
</gene>
<dbReference type="Proteomes" id="UP001273531">
    <property type="component" value="Unassembled WGS sequence"/>
</dbReference>
<sequence>MISTRTTGRVSSFAAAMIAAAVLVAGATAPAQASDQTVGAGSAVTAKVEKPKRYCVKPQATTGTILARKTCMTREEWVAKTGQDPVVEQK</sequence>
<feature type="chain" id="PRO_5045056981" description="Secreted protein" evidence="1">
    <location>
        <begin position="34"/>
        <end position="90"/>
    </location>
</feature>
<feature type="signal peptide" evidence="1">
    <location>
        <begin position="1"/>
        <end position="33"/>
    </location>
</feature>
<protein>
    <recommendedName>
        <fullName evidence="4">Secreted protein</fullName>
    </recommendedName>
</protein>
<keyword evidence="3" id="KW-1185">Reference proteome</keyword>
<evidence type="ECO:0008006" key="4">
    <source>
        <dbReference type="Google" id="ProtNLM"/>
    </source>
</evidence>
<organism evidence="2 3">
    <name type="scientific">Sphingomonas agrestis</name>
    <dbReference type="NCBI Taxonomy" id="3080540"/>
    <lineage>
        <taxon>Bacteria</taxon>
        <taxon>Pseudomonadati</taxon>
        <taxon>Pseudomonadota</taxon>
        <taxon>Alphaproteobacteria</taxon>
        <taxon>Sphingomonadales</taxon>
        <taxon>Sphingomonadaceae</taxon>
        <taxon>Sphingomonas</taxon>
    </lineage>
</organism>
<evidence type="ECO:0000313" key="2">
    <source>
        <dbReference type="EMBL" id="MDV3457244.1"/>
    </source>
</evidence>
<dbReference type="RefSeq" id="WP_317226401.1">
    <property type="nucleotide sequence ID" value="NZ_JAWJEJ010000001.1"/>
</dbReference>
<accession>A0ABU3Y7I6</accession>
<keyword evidence="1" id="KW-0732">Signal</keyword>